<dbReference type="Gene3D" id="3.40.50.2000">
    <property type="entry name" value="Glycogen Phosphorylase B"/>
    <property type="match status" value="2"/>
</dbReference>
<feature type="domain" description="Glycosyltransferase subfamily 4-like N-terminal" evidence="1">
    <location>
        <begin position="34"/>
        <end position="191"/>
    </location>
</feature>
<accession>A0A7C3WKS4</accession>
<dbReference type="InterPro" id="IPR028098">
    <property type="entry name" value="Glyco_trans_4-like_N"/>
</dbReference>
<dbReference type="Pfam" id="PF13692">
    <property type="entry name" value="Glyco_trans_1_4"/>
    <property type="match status" value="1"/>
</dbReference>
<dbReference type="GO" id="GO:0016757">
    <property type="term" value="F:glycosyltransferase activity"/>
    <property type="evidence" value="ECO:0007669"/>
    <property type="project" value="UniProtKB-ARBA"/>
</dbReference>
<protein>
    <submittedName>
        <fullName evidence="2">Glycosyltransferase</fullName>
    </submittedName>
</protein>
<dbReference type="PANTHER" id="PTHR12526">
    <property type="entry name" value="GLYCOSYLTRANSFERASE"/>
    <property type="match status" value="1"/>
</dbReference>
<evidence type="ECO:0000259" key="1">
    <source>
        <dbReference type="Pfam" id="PF13439"/>
    </source>
</evidence>
<name>A0A7C3WKS4_9BACT</name>
<proteinExistence type="predicted"/>
<reference evidence="2" key="1">
    <citation type="journal article" date="2020" name="mSystems">
        <title>Genome- and Community-Level Interaction Insights into Carbon Utilization and Element Cycling Functions of Hydrothermarchaeota in Hydrothermal Sediment.</title>
        <authorList>
            <person name="Zhou Z."/>
            <person name="Liu Y."/>
            <person name="Xu W."/>
            <person name="Pan J."/>
            <person name="Luo Z.H."/>
            <person name="Li M."/>
        </authorList>
    </citation>
    <scope>NUCLEOTIDE SEQUENCE [LARGE SCALE GENOMIC DNA]</scope>
    <source>
        <strain evidence="2">SpSt-776</strain>
    </source>
</reference>
<evidence type="ECO:0000313" key="2">
    <source>
        <dbReference type="EMBL" id="HGB14033.1"/>
    </source>
</evidence>
<gene>
    <name evidence="2" type="ORF">ENV62_02170</name>
</gene>
<dbReference type="AlphaFoldDB" id="A0A7C3WKS4"/>
<keyword evidence="2" id="KW-0808">Transferase</keyword>
<dbReference type="Pfam" id="PF13439">
    <property type="entry name" value="Glyco_transf_4"/>
    <property type="match status" value="1"/>
</dbReference>
<dbReference type="EMBL" id="DTHB01000016">
    <property type="protein sequence ID" value="HGB14033.1"/>
    <property type="molecule type" value="Genomic_DNA"/>
</dbReference>
<comment type="caution">
    <text evidence="2">The sequence shown here is derived from an EMBL/GenBank/DDBJ whole genome shotgun (WGS) entry which is preliminary data.</text>
</comment>
<dbReference type="SUPFAM" id="SSF53756">
    <property type="entry name" value="UDP-Glycosyltransferase/glycogen phosphorylase"/>
    <property type="match status" value="1"/>
</dbReference>
<organism evidence="2">
    <name type="scientific">Desulfobacca acetoxidans</name>
    <dbReference type="NCBI Taxonomy" id="60893"/>
    <lineage>
        <taxon>Bacteria</taxon>
        <taxon>Pseudomonadati</taxon>
        <taxon>Thermodesulfobacteriota</taxon>
        <taxon>Desulfobaccia</taxon>
        <taxon>Desulfobaccales</taxon>
        <taxon>Desulfobaccaceae</taxon>
        <taxon>Desulfobacca</taxon>
    </lineage>
</organism>
<sequence>MSNSLDTGCLSLGTPNSRFPDRIKVLHLLVSLPVGGAEDLVAAVVAGLEPARFDVHVATIGSPGLIGEELARAGYPVHSLGLDLKEDPDVKIIWQVRRLLKDLRPDILHTHLYHPGYYGRLAALGLGLKAIAASVHNVYARRKFHRRVWNFLLSWTTDCIITVSPQVWQDVGRYDAVARSRLRLLPNGISLTALEIPESREQAKEWLGISGFCLGTVGRLEEQKGHAYLLQALPAMLAEIPDVTVLLAGDGRLRPSLEKLAQDLRVADRVRFLGTRRDMPLIYRAMDVFVLPSLWEGLPLALLEAMGAGLPVVATQVGGVKEVVRDRENGRLIPPRNPGALAAAVMELARRPRWRAEMGDAARNTVREHYSREVMLKRLAALYLELYEKGKGRKK</sequence>